<name>A0A6A3D6B4_HIBSY</name>
<protein>
    <recommendedName>
        <fullName evidence="1">RNase H type-1 domain-containing protein</fullName>
    </recommendedName>
</protein>
<dbReference type="InterPro" id="IPR036397">
    <property type="entry name" value="RNaseH_sf"/>
</dbReference>
<dbReference type="Gene3D" id="3.30.420.10">
    <property type="entry name" value="Ribonuclease H-like superfamily/Ribonuclease H"/>
    <property type="match status" value="1"/>
</dbReference>
<dbReference type="PANTHER" id="PTHR47723:SF19">
    <property type="entry name" value="POLYNUCLEOTIDYL TRANSFERASE, RIBONUCLEASE H-LIKE SUPERFAMILY PROTEIN"/>
    <property type="match status" value="1"/>
</dbReference>
<organism evidence="2 3">
    <name type="scientific">Hibiscus syriacus</name>
    <name type="common">Rose of Sharon</name>
    <dbReference type="NCBI Taxonomy" id="106335"/>
    <lineage>
        <taxon>Eukaryota</taxon>
        <taxon>Viridiplantae</taxon>
        <taxon>Streptophyta</taxon>
        <taxon>Embryophyta</taxon>
        <taxon>Tracheophyta</taxon>
        <taxon>Spermatophyta</taxon>
        <taxon>Magnoliopsida</taxon>
        <taxon>eudicotyledons</taxon>
        <taxon>Gunneridae</taxon>
        <taxon>Pentapetalae</taxon>
        <taxon>rosids</taxon>
        <taxon>malvids</taxon>
        <taxon>Malvales</taxon>
        <taxon>Malvaceae</taxon>
        <taxon>Malvoideae</taxon>
        <taxon>Hibiscus</taxon>
    </lineage>
</organism>
<evidence type="ECO:0000313" key="2">
    <source>
        <dbReference type="EMBL" id="KAE8736207.1"/>
    </source>
</evidence>
<dbReference type="PANTHER" id="PTHR47723">
    <property type="entry name" value="OS05G0353850 PROTEIN"/>
    <property type="match status" value="1"/>
</dbReference>
<proteinExistence type="predicted"/>
<dbReference type="InterPro" id="IPR053151">
    <property type="entry name" value="RNase_H-like"/>
</dbReference>
<dbReference type="AlphaFoldDB" id="A0A6A3D6B4"/>
<dbReference type="InterPro" id="IPR012337">
    <property type="entry name" value="RNaseH-like_sf"/>
</dbReference>
<accession>A0A6A3D6B4</accession>
<dbReference type="SUPFAM" id="SSF53098">
    <property type="entry name" value="Ribonuclease H-like"/>
    <property type="match status" value="1"/>
</dbReference>
<feature type="domain" description="RNase H type-1" evidence="1">
    <location>
        <begin position="27"/>
        <end position="134"/>
    </location>
</feature>
<evidence type="ECO:0000259" key="1">
    <source>
        <dbReference type="Pfam" id="PF13456"/>
    </source>
</evidence>
<comment type="caution">
    <text evidence="2">The sequence shown here is derived from an EMBL/GenBank/DDBJ whole genome shotgun (WGS) entry which is preliminary data.</text>
</comment>
<dbReference type="GO" id="GO:0003676">
    <property type="term" value="F:nucleic acid binding"/>
    <property type="evidence" value="ECO:0007669"/>
    <property type="project" value="InterPro"/>
</dbReference>
<dbReference type="CDD" id="cd06222">
    <property type="entry name" value="RNase_H_like"/>
    <property type="match status" value="1"/>
</dbReference>
<evidence type="ECO:0000313" key="3">
    <source>
        <dbReference type="Proteomes" id="UP000436088"/>
    </source>
</evidence>
<keyword evidence="3" id="KW-1185">Reference proteome</keyword>
<dbReference type="Proteomes" id="UP000436088">
    <property type="component" value="Unassembled WGS sequence"/>
</dbReference>
<reference evidence="2" key="1">
    <citation type="submission" date="2019-09" db="EMBL/GenBank/DDBJ databases">
        <title>Draft genome information of white flower Hibiscus syriacus.</title>
        <authorList>
            <person name="Kim Y.-M."/>
        </authorList>
    </citation>
    <scope>NUCLEOTIDE SEQUENCE [LARGE SCALE GENOMIC DNA]</scope>
    <source>
        <strain evidence="2">YM2019G1</strain>
    </source>
</reference>
<dbReference type="GO" id="GO:0004523">
    <property type="term" value="F:RNA-DNA hybrid ribonuclease activity"/>
    <property type="evidence" value="ECO:0007669"/>
    <property type="project" value="InterPro"/>
</dbReference>
<sequence>MHLKEITCRALTTRSDDRIGKHVSQLTCGGVIWDHVGVWHVRFVKFIGVCSVVKAEIWGVFLGLCHAWDRGFRQIIIEIDSLDALSVIKNHMLRQAKPTILYHVSELLQRAWVVKFEHVGRDGNLVADDLAKLANVGDLQCVTLDAPPLSVLHVLHKDVQTWD</sequence>
<dbReference type="InterPro" id="IPR002156">
    <property type="entry name" value="RNaseH_domain"/>
</dbReference>
<dbReference type="InterPro" id="IPR044730">
    <property type="entry name" value="RNase_H-like_dom_plant"/>
</dbReference>
<gene>
    <name evidence="2" type="ORF">F3Y22_tig00000132pilonHSYRG00170</name>
</gene>
<dbReference type="Pfam" id="PF13456">
    <property type="entry name" value="RVT_3"/>
    <property type="match status" value="1"/>
</dbReference>
<dbReference type="EMBL" id="VEPZ02000013">
    <property type="protein sequence ID" value="KAE8736207.1"/>
    <property type="molecule type" value="Genomic_DNA"/>
</dbReference>